<dbReference type="InterPro" id="IPR018221">
    <property type="entry name" value="Glyco_hydro_9_His_AS"/>
</dbReference>
<dbReference type="EMBL" id="JAIXNE010000004">
    <property type="protein sequence ID" value="MCA6077069.1"/>
    <property type="molecule type" value="Genomic_DNA"/>
</dbReference>
<keyword evidence="8" id="KW-0732">Signal</keyword>
<reference evidence="13" key="1">
    <citation type="submission" date="2021-09" db="EMBL/GenBank/DDBJ databases">
        <title>Fulvivirga sp. isolated from coastal sediment.</title>
        <authorList>
            <person name="Yu H."/>
        </authorList>
    </citation>
    <scope>NUCLEOTIDE SEQUENCE</scope>
    <source>
        <strain evidence="13">1062</strain>
    </source>
</reference>
<evidence type="ECO:0000313" key="14">
    <source>
        <dbReference type="Proteomes" id="UP001139409"/>
    </source>
</evidence>
<dbReference type="Pfam" id="PF00759">
    <property type="entry name" value="Glyco_hydro_9"/>
    <property type="match status" value="1"/>
</dbReference>
<evidence type="ECO:0000256" key="4">
    <source>
        <dbReference type="ARBA" id="ARBA00023295"/>
    </source>
</evidence>
<evidence type="ECO:0000256" key="5">
    <source>
        <dbReference type="ARBA" id="ARBA00023326"/>
    </source>
</evidence>
<evidence type="ECO:0000256" key="3">
    <source>
        <dbReference type="ARBA" id="ARBA00023277"/>
    </source>
</evidence>
<dbReference type="InterPro" id="IPR001701">
    <property type="entry name" value="Glyco_hydro_9"/>
</dbReference>
<dbReference type="Gene3D" id="1.50.10.10">
    <property type="match status" value="1"/>
</dbReference>
<dbReference type="SUPFAM" id="SSF81296">
    <property type="entry name" value="E set domains"/>
    <property type="match status" value="1"/>
</dbReference>
<keyword evidence="8" id="KW-0136">Cellulose degradation</keyword>
<gene>
    <name evidence="11" type="ORF">LDX50_07770</name>
    <name evidence="12" type="ORF">LDX50_13740</name>
    <name evidence="13" type="ORF">LDX50_19460</name>
</gene>
<evidence type="ECO:0000259" key="9">
    <source>
        <dbReference type="Pfam" id="PF00759"/>
    </source>
</evidence>
<dbReference type="CDD" id="cd02850">
    <property type="entry name" value="E_set_Cellulase_N"/>
    <property type="match status" value="1"/>
</dbReference>
<feature type="chain" id="PRO_5041473972" description="Endoglucanase" evidence="8">
    <location>
        <begin position="22"/>
        <end position="579"/>
    </location>
</feature>
<keyword evidence="4 6" id="KW-0326">Glycosidase</keyword>
<feature type="active site" evidence="7">
    <location>
        <position position="557"/>
    </location>
</feature>
<dbReference type="Gene3D" id="2.60.40.10">
    <property type="entry name" value="Immunoglobulins"/>
    <property type="match status" value="1"/>
</dbReference>
<dbReference type="GO" id="GO:0008810">
    <property type="term" value="F:cellulase activity"/>
    <property type="evidence" value="ECO:0007669"/>
    <property type="project" value="UniProtKB-EC"/>
</dbReference>
<sequence length="579" mass="63149">MKKLIILLFAGFTFLSGITSCSNQPPSEAAASAVIHINQVGFLPESTKPAMVIDADGDDFTIETASGQEVLSGKLSDEKEWEDSGQRVRLADFSSVREAGNYILKSGSAAPVDVVISPDAYTELVKASAKYYYFNRASTSLDEQFAGPYQRPAAHPDTLSYIHATAASNEKPAGSVISTPYGWYDAGDYNKYIVNSGITTWTLMQAFLRNKALLSGLTWNIPESGNDVPDILDEVRWNLEWMRSMQDPDDGGVYHKNTTANFEGFVKPEEAQSKRYVTAKSTAATLDFAAVMAKASVVYADYDPEFSNSALLQAEKAWEWAIQHPNEIFKNPKESGPDGPAVNTGEYGNVQVKDEFFWAATELYLATGDQTYADSIQIEEYGDFGVPAWPNVETLGLITLVTSDKASDELKALASAQLQKLADQQMDAYNASPVHITLNSYRWGSNSDILNQGMVLIAAYDLTGNEEYLTAASSGLDYVLGRNATGYCFVTGFGNVYPMNVHHRPSASDDIAEPIPGMLAGGPNPNNMEQDCGKDQYPDHHPAMAFADIECSYSTNEVAINWNAPLVYVSASIQNSLSE</sequence>
<dbReference type="EMBL" id="JAIXNE010000002">
    <property type="protein sequence ID" value="MCA6074764.1"/>
    <property type="molecule type" value="Genomic_DNA"/>
</dbReference>
<protein>
    <recommendedName>
        <fullName evidence="8">Endoglucanase</fullName>
        <ecNumber evidence="8">3.2.1.4</ecNumber>
    </recommendedName>
</protein>
<evidence type="ECO:0000256" key="1">
    <source>
        <dbReference type="ARBA" id="ARBA00007072"/>
    </source>
</evidence>
<dbReference type="EC" id="3.2.1.4" evidence="8"/>
<dbReference type="InterPro" id="IPR008928">
    <property type="entry name" value="6-hairpin_glycosidase_sf"/>
</dbReference>
<dbReference type="EMBL" id="JAIXNE010000003">
    <property type="protein sequence ID" value="MCA6075941.1"/>
    <property type="molecule type" value="Genomic_DNA"/>
</dbReference>
<dbReference type="GO" id="GO:0030245">
    <property type="term" value="P:cellulose catabolic process"/>
    <property type="evidence" value="ECO:0007669"/>
    <property type="project" value="UniProtKB-KW"/>
</dbReference>
<keyword evidence="14" id="KW-1185">Reference proteome</keyword>
<evidence type="ECO:0000313" key="11">
    <source>
        <dbReference type="EMBL" id="MCA6074764.1"/>
    </source>
</evidence>
<keyword evidence="5 6" id="KW-0624">Polysaccharide degradation</keyword>
<dbReference type="InterPro" id="IPR014756">
    <property type="entry name" value="Ig_E-set"/>
</dbReference>
<evidence type="ECO:0000256" key="6">
    <source>
        <dbReference type="PROSITE-ProRule" id="PRU10059"/>
    </source>
</evidence>
<keyword evidence="2 6" id="KW-0378">Hydrolase</keyword>
<proteinExistence type="inferred from homology"/>
<dbReference type="Pfam" id="PF02927">
    <property type="entry name" value="CelD_N"/>
    <property type="match status" value="1"/>
</dbReference>
<feature type="signal peptide" evidence="8">
    <location>
        <begin position="1"/>
        <end position="21"/>
    </location>
</feature>
<comment type="catalytic activity">
    <reaction evidence="8">
        <text>Endohydrolysis of (1-&gt;4)-beta-D-glucosidic linkages in cellulose, lichenin and cereal beta-D-glucans.</text>
        <dbReference type="EC" id="3.2.1.4"/>
    </reaction>
</comment>
<feature type="active site" evidence="7">
    <location>
        <position position="548"/>
    </location>
</feature>
<feature type="active site" evidence="6">
    <location>
        <position position="502"/>
    </location>
</feature>
<dbReference type="Proteomes" id="UP001139409">
    <property type="component" value="Unassembled WGS sequence"/>
</dbReference>
<dbReference type="PROSITE" id="PS00592">
    <property type="entry name" value="GH9_2"/>
    <property type="match status" value="1"/>
</dbReference>
<dbReference type="InterPro" id="IPR033126">
    <property type="entry name" value="Glyco_hydro_9_Asp/Glu_AS"/>
</dbReference>
<comment type="caution">
    <text evidence="13">The sequence shown here is derived from an EMBL/GenBank/DDBJ whole genome shotgun (WGS) entry which is preliminary data.</text>
</comment>
<evidence type="ECO:0000256" key="2">
    <source>
        <dbReference type="ARBA" id="ARBA00022801"/>
    </source>
</evidence>
<dbReference type="SUPFAM" id="SSF48208">
    <property type="entry name" value="Six-hairpin glycosidases"/>
    <property type="match status" value="1"/>
</dbReference>
<dbReference type="PANTHER" id="PTHR22298">
    <property type="entry name" value="ENDO-1,4-BETA-GLUCANASE"/>
    <property type="match status" value="1"/>
</dbReference>
<dbReference type="InterPro" id="IPR012341">
    <property type="entry name" value="6hp_glycosidase-like_sf"/>
</dbReference>
<evidence type="ECO:0000313" key="13">
    <source>
        <dbReference type="EMBL" id="MCA6077069.1"/>
    </source>
</evidence>
<dbReference type="InterPro" id="IPR004197">
    <property type="entry name" value="Cellulase_Ig-like"/>
</dbReference>
<evidence type="ECO:0000256" key="7">
    <source>
        <dbReference type="PROSITE-ProRule" id="PRU10060"/>
    </source>
</evidence>
<organism evidence="13 14">
    <name type="scientific">Fulvivirga sedimenti</name>
    <dbReference type="NCBI Taxonomy" id="2879465"/>
    <lineage>
        <taxon>Bacteria</taxon>
        <taxon>Pseudomonadati</taxon>
        <taxon>Bacteroidota</taxon>
        <taxon>Cytophagia</taxon>
        <taxon>Cytophagales</taxon>
        <taxon>Fulvivirgaceae</taxon>
        <taxon>Fulvivirga</taxon>
    </lineage>
</organism>
<dbReference type="InterPro" id="IPR013783">
    <property type="entry name" value="Ig-like_fold"/>
</dbReference>
<dbReference type="PROSITE" id="PS51257">
    <property type="entry name" value="PROKAR_LIPOPROTEIN"/>
    <property type="match status" value="1"/>
</dbReference>
<comment type="similarity">
    <text evidence="1 6 8">Belongs to the glycosyl hydrolase 9 (cellulase E) family.</text>
</comment>
<keyword evidence="3 6" id="KW-0119">Carbohydrate metabolism</keyword>
<name>A0A9X1HV73_9BACT</name>
<evidence type="ECO:0000256" key="8">
    <source>
        <dbReference type="RuleBase" id="RU361166"/>
    </source>
</evidence>
<feature type="domain" description="Cellulase Ig-like" evidence="10">
    <location>
        <begin position="32"/>
        <end position="108"/>
    </location>
</feature>
<evidence type="ECO:0000313" key="12">
    <source>
        <dbReference type="EMBL" id="MCA6075941.1"/>
    </source>
</evidence>
<dbReference type="RefSeq" id="WP_225697877.1">
    <property type="nucleotide sequence ID" value="NZ_JAIXNE010000002.1"/>
</dbReference>
<evidence type="ECO:0000259" key="10">
    <source>
        <dbReference type="Pfam" id="PF02927"/>
    </source>
</evidence>
<dbReference type="PROSITE" id="PS00698">
    <property type="entry name" value="GH9_3"/>
    <property type="match status" value="1"/>
</dbReference>
<dbReference type="AlphaFoldDB" id="A0A9X1HV73"/>
<accession>A0A9X1HV73</accession>
<feature type="domain" description="Glycoside hydrolase family 9" evidence="9">
    <location>
        <begin position="121"/>
        <end position="569"/>
    </location>
</feature>